<dbReference type="RefSeq" id="WP_143488986.1">
    <property type="nucleotide sequence ID" value="NZ_VJOY01000009.1"/>
</dbReference>
<accession>A0A553GXL8</accession>
<keyword evidence="1" id="KW-0472">Membrane</keyword>
<evidence type="ECO:0000313" key="3">
    <source>
        <dbReference type="Proteomes" id="UP000315235"/>
    </source>
</evidence>
<dbReference type="EMBL" id="VJOY01000009">
    <property type="protein sequence ID" value="TRX74248.1"/>
    <property type="molecule type" value="Genomic_DNA"/>
</dbReference>
<organism evidence="2 3">
    <name type="scientific">Pseudomonas mangiferae</name>
    <dbReference type="NCBI Taxonomy" id="2593654"/>
    <lineage>
        <taxon>Bacteria</taxon>
        <taxon>Pseudomonadati</taxon>
        <taxon>Pseudomonadota</taxon>
        <taxon>Gammaproteobacteria</taxon>
        <taxon>Pseudomonadales</taxon>
        <taxon>Pseudomonadaceae</taxon>
        <taxon>Pseudomonas</taxon>
    </lineage>
</organism>
<keyword evidence="1" id="KW-1133">Transmembrane helix</keyword>
<dbReference type="OrthoDB" id="6196264at2"/>
<keyword evidence="3" id="KW-1185">Reference proteome</keyword>
<name>A0A553GXL8_9PSED</name>
<keyword evidence="1" id="KW-0812">Transmembrane</keyword>
<feature type="transmembrane region" description="Helical" evidence="1">
    <location>
        <begin position="82"/>
        <end position="107"/>
    </location>
</feature>
<evidence type="ECO:0000313" key="2">
    <source>
        <dbReference type="EMBL" id="TRX74248.1"/>
    </source>
</evidence>
<feature type="transmembrane region" description="Helical" evidence="1">
    <location>
        <begin position="153"/>
        <end position="170"/>
    </location>
</feature>
<feature type="transmembrane region" description="Helical" evidence="1">
    <location>
        <begin position="51"/>
        <end position="70"/>
    </location>
</feature>
<comment type="caution">
    <text evidence="2">The sequence shown here is derived from an EMBL/GenBank/DDBJ whole genome shotgun (WGS) entry which is preliminary data.</text>
</comment>
<reference evidence="2 3" key="1">
    <citation type="submission" date="2019-07" db="EMBL/GenBank/DDBJ databases">
        <title>Pseudomonas mangiferae sp. nov., isolated from bark of mango tree in Thailand.</title>
        <authorList>
            <person name="Srisuk N."/>
            <person name="Anurat P."/>
        </authorList>
    </citation>
    <scope>NUCLEOTIDE SEQUENCE [LARGE SCALE GENOMIC DNA]</scope>
    <source>
        <strain evidence="2 3">DMKU_BBB3-04</strain>
    </source>
</reference>
<dbReference type="AlphaFoldDB" id="A0A553GXL8"/>
<protein>
    <submittedName>
        <fullName evidence="2">Uncharacterized protein</fullName>
    </submittedName>
</protein>
<gene>
    <name evidence="2" type="ORF">FM069_14055</name>
</gene>
<evidence type="ECO:0000256" key="1">
    <source>
        <dbReference type="SAM" id="Phobius"/>
    </source>
</evidence>
<dbReference type="Proteomes" id="UP000315235">
    <property type="component" value="Unassembled WGS sequence"/>
</dbReference>
<sequence length="219" mass="24221">MMSFSALRDSCYFFSRHLLAIALLCLPLLVPEALLQRFIEAHTGNDSSLYPLLANVLFYPLYTAALILFLDARSRGERPTTLALWGDALTLWPRFAVLFTLSVALLLAGFSLYVLPGLWLMVKLAYAECLLTLRGRSPLQAMTDSFQLTRGQFGGLALSLLAAMLPAWLFDGLSAYGLGPQPPLALDLACRTVSSFLQLFPTVVTYRLFMLRLPPPTQA</sequence>
<proteinExistence type="predicted"/>